<organism evidence="1 2">
    <name type="scientific">Campylobacter showae CSUNSWCD</name>
    <dbReference type="NCBI Taxonomy" id="1244083"/>
    <lineage>
        <taxon>Bacteria</taxon>
        <taxon>Pseudomonadati</taxon>
        <taxon>Campylobacterota</taxon>
        <taxon>Epsilonproteobacteria</taxon>
        <taxon>Campylobacterales</taxon>
        <taxon>Campylobacteraceae</taxon>
        <taxon>Campylobacter</taxon>
    </lineage>
</organism>
<dbReference type="AlphaFoldDB" id="M5IIV4"/>
<comment type="caution">
    <text evidence="1">The sequence shown here is derived from an EMBL/GenBank/DDBJ whole genome shotgun (WGS) entry which is preliminary data.</text>
</comment>
<reference evidence="1 2" key="1">
    <citation type="journal article" date="2013" name="Genome Announc.">
        <title>Genome Sequence of Campylobacter showae UNSWCD, Isolated from a Patient with Crohn's Disease.</title>
        <authorList>
            <person name="Tay A.P."/>
            <person name="Kaakoush N.O."/>
            <person name="Deshpande N.P."/>
            <person name="Chen Z."/>
            <person name="Mitchell H."/>
            <person name="Wilkins M.R."/>
        </authorList>
    </citation>
    <scope>NUCLEOTIDE SEQUENCE [LARGE SCALE GENOMIC DNA]</scope>
    <source>
        <strain evidence="1 2">CSUNSWCD</strain>
    </source>
</reference>
<proteinExistence type="predicted"/>
<dbReference type="Proteomes" id="UP000011939">
    <property type="component" value="Unassembled WGS sequence"/>
</dbReference>
<evidence type="ECO:0000313" key="1">
    <source>
        <dbReference type="EMBL" id="EKU12542.1"/>
    </source>
</evidence>
<name>M5IIV4_9BACT</name>
<gene>
    <name evidence="1" type="ORF">CSUNSWCD_482</name>
</gene>
<sequence>MDRVFLGRANLSPKFSHVAFGNVFTFYHLPYRFLLFVVCD</sequence>
<dbReference type="PATRIC" id="fig|1244083.3.peg.490"/>
<evidence type="ECO:0000313" key="2">
    <source>
        <dbReference type="Proteomes" id="UP000011939"/>
    </source>
</evidence>
<protein>
    <submittedName>
        <fullName evidence="1">Uncharacterized protein</fullName>
    </submittedName>
</protein>
<dbReference type="EMBL" id="AMZQ01000001">
    <property type="protein sequence ID" value="EKU12542.1"/>
    <property type="molecule type" value="Genomic_DNA"/>
</dbReference>
<accession>M5IIV4</accession>